<evidence type="ECO:0000259" key="6">
    <source>
        <dbReference type="Pfam" id="PF04069"/>
    </source>
</evidence>
<evidence type="ECO:0000256" key="1">
    <source>
        <dbReference type="ARBA" id="ARBA00004236"/>
    </source>
</evidence>
<gene>
    <name evidence="7" type="ORF">GT409_04180</name>
</gene>
<evidence type="ECO:0000256" key="2">
    <source>
        <dbReference type="ARBA" id="ARBA00022448"/>
    </source>
</evidence>
<organism evidence="7 8">
    <name type="scientific">Tichowtungia aerotolerans</name>
    <dbReference type="NCBI Taxonomy" id="2697043"/>
    <lineage>
        <taxon>Bacteria</taxon>
        <taxon>Pseudomonadati</taxon>
        <taxon>Kiritimatiellota</taxon>
        <taxon>Tichowtungiia</taxon>
        <taxon>Tichowtungiales</taxon>
        <taxon>Tichowtungiaceae</taxon>
        <taxon>Tichowtungia</taxon>
    </lineage>
</organism>
<protein>
    <submittedName>
        <fullName evidence="7">Glycine/betaine ABC transporter</fullName>
    </submittedName>
</protein>
<dbReference type="GO" id="GO:0043190">
    <property type="term" value="C:ATP-binding cassette (ABC) transporter complex"/>
    <property type="evidence" value="ECO:0007669"/>
    <property type="project" value="InterPro"/>
</dbReference>
<evidence type="ECO:0000256" key="3">
    <source>
        <dbReference type="ARBA" id="ARBA00022475"/>
    </source>
</evidence>
<evidence type="ECO:0000256" key="5">
    <source>
        <dbReference type="SAM" id="SignalP"/>
    </source>
</evidence>
<keyword evidence="8" id="KW-1185">Reference proteome</keyword>
<evidence type="ECO:0000313" key="7">
    <source>
        <dbReference type="EMBL" id="QHI68677.1"/>
    </source>
</evidence>
<dbReference type="GO" id="GO:0005275">
    <property type="term" value="F:amine transmembrane transporter activity"/>
    <property type="evidence" value="ECO:0007669"/>
    <property type="project" value="TreeGrafter"/>
</dbReference>
<evidence type="ECO:0000256" key="4">
    <source>
        <dbReference type="ARBA" id="ARBA00023136"/>
    </source>
</evidence>
<sequence length="289" mass="31878">MKKQLLILATGLGLGALMLSGCNPQTVSGKTAELVYVNWAEGVAYTHLAEAVLTEKMGYDVKLTAADVAPGYTAVAQGSHDAFMECWRELHQDYLDRYSDDLVSLGTIYEGTETGLAVPAYVTIDKISELEENADKFGGHITGIDAGAGVMKKTEDELIPAYGLKSIKLMASSGPAMTAALADAVKNKEWIVVTAWKPHWMFGRWDMKFLEQDDDQVIWGKGNIELIGRADLEEDKPELAQFLKNMYLTDAELSDLMVKVNDSDEDVSTVAKKWMQENEEVISDWIPQS</sequence>
<dbReference type="SUPFAM" id="SSF53850">
    <property type="entry name" value="Periplasmic binding protein-like II"/>
    <property type="match status" value="1"/>
</dbReference>
<feature type="chain" id="PRO_5027083365" evidence="5">
    <location>
        <begin position="22"/>
        <end position="289"/>
    </location>
</feature>
<keyword evidence="5" id="KW-0732">Signal</keyword>
<keyword evidence="3" id="KW-1003">Cell membrane</keyword>
<dbReference type="PROSITE" id="PS51257">
    <property type="entry name" value="PROKAR_LIPOPROTEIN"/>
    <property type="match status" value="1"/>
</dbReference>
<dbReference type="GO" id="GO:0031460">
    <property type="term" value="P:glycine betaine transport"/>
    <property type="evidence" value="ECO:0007669"/>
    <property type="project" value="TreeGrafter"/>
</dbReference>
<dbReference type="Gene3D" id="3.40.190.100">
    <property type="entry name" value="Glycine betaine-binding periplasmic protein, domain 2"/>
    <property type="match status" value="1"/>
</dbReference>
<comment type="subcellular location">
    <subcellularLocation>
        <location evidence="1">Cell membrane</location>
    </subcellularLocation>
</comment>
<dbReference type="RefSeq" id="WP_160627232.1">
    <property type="nucleotide sequence ID" value="NZ_CP047593.1"/>
</dbReference>
<dbReference type="Pfam" id="PF04069">
    <property type="entry name" value="OpuAC"/>
    <property type="match status" value="1"/>
</dbReference>
<proteinExistence type="predicted"/>
<feature type="signal peptide" evidence="5">
    <location>
        <begin position="1"/>
        <end position="21"/>
    </location>
</feature>
<keyword evidence="2" id="KW-0813">Transport</keyword>
<dbReference type="KEGG" id="taer:GT409_04180"/>
<dbReference type="GO" id="GO:0015226">
    <property type="term" value="F:carnitine transmembrane transporter activity"/>
    <property type="evidence" value="ECO:0007669"/>
    <property type="project" value="TreeGrafter"/>
</dbReference>
<dbReference type="Proteomes" id="UP000464954">
    <property type="component" value="Chromosome"/>
</dbReference>
<dbReference type="CDD" id="cd13639">
    <property type="entry name" value="PBP2_OpuAC_like"/>
    <property type="match status" value="1"/>
</dbReference>
<dbReference type="InterPro" id="IPR007210">
    <property type="entry name" value="ABC_Gly_betaine_transp_sub-bd"/>
</dbReference>
<dbReference type="AlphaFoldDB" id="A0A6P1M4B2"/>
<dbReference type="EMBL" id="CP047593">
    <property type="protein sequence ID" value="QHI68677.1"/>
    <property type="molecule type" value="Genomic_DNA"/>
</dbReference>
<accession>A0A6P1M4B2</accession>
<evidence type="ECO:0000313" key="8">
    <source>
        <dbReference type="Proteomes" id="UP000464954"/>
    </source>
</evidence>
<dbReference type="PANTHER" id="PTHR47737:SF1">
    <property type="entry name" value="GLYCINE BETAINE_PROLINE BETAINE TRANSPORT SYSTEM PERMEASE PROTEIN PROW"/>
    <property type="match status" value="1"/>
</dbReference>
<keyword evidence="4" id="KW-0472">Membrane</keyword>
<dbReference type="PANTHER" id="PTHR47737">
    <property type="entry name" value="GLYCINE BETAINE/PROLINE BETAINE TRANSPORT SYSTEM PERMEASE PROTEIN PROW"/>
    <property type="match status" value="1"/>
</dbReference>
<reference evidence="7 8" key="1">
    <citation type="submission" date="2020-01" db="EMBL/GenBank/DDBJ databases">
        <title>Ponticoccus aerotolerans gen. nov., sp. nov., an anaerobic bacterium and proposal of Ponticoccusceae fam. nov., Ponticoccusles ord. nov. and Ponticoccuse classis nov. in the phylum Kiritimatiellaeota.</title>
        <authorList>
            <person name="Zhou L.Y."/>
            <person name="Du Z.J."/>
        </authorList>
    </citation>
    <scope>NUCLEOTIDE SEQUENCE [LARGE SCALE GENOMIC DNA]</scope>
    <source>
        <strain evidence="7 8">S-5007</strain>
    </source>
</reference>
<dbReference type="GO" id="GO:0015871">
    <property type="term" value="P:choline transport"/>
    <property type="evidence" value="ECO:0007669"/>
    <property type="project" value="TreeGrafter"/>
</dbReference>
<dbReference type="Gene3D" id="3.40.190.10">
    <property type="entry name" value="Periplasmic binding protein-like II"/>
    <property type="match status" value="1"/>
</dbReference>
<name>A0A6P1M4B2_9BACT</name>
<feature type="domain" description="ABC-type glycine betaine transport system substrate-binding" evidence="6">
    <location>
        <begin position="34"/>
        <end position="277"/>
    </location>
</feature>